<reference evidence="16 17" key="1">
    <citation type="submission" date="2016-11" db="EMBL/GenBank/DDBJ databases">
        <title>The macronuclear genome of Stentor coeruleus: a giant cell with tiny introns.</title>
        <authorList>
            <person name="Slabodnick M."/>
            <person name="Ruby J.G."/>
            <person name="Reiff S.B."/>
            <person name="Swart E.C."/>
            <person name="Gosai S."/>
            <person name="Prabakaran S."/>
            <person name="Witkowska E."/>
            <person name="Larue G.E."/>
            <person name="Fisher S."/>
            <person name="Freeman R.M."/>
            <person name="Gunawardena J."/>
            <person name="Chu W."/>
            <person name="Stover N.A."/>
            <person name="Gregory B.D."/>
            <person name="Nowacki M."/>
            <person name="Derisi J."/>
            <person name="Roy S.W."/>
            <person name="Marshall W.F."/>
            <person name="Sood P."/>
        </authorList>
    </citation>
    <scope>NUCLEOTIDE SEQUENCE [LARGE SCALE GENOMIC DNA]</scope>
    <source>
        <strain evidence="16">WM001</strain>
    </source>
</reference>
<dbReference type="InterPro" id="IPR029260">
    <property type="entry name" value="DSPn"/>
</dbReference>
<keyword evidence="10" id="KW-0904">Protein phosphatase</keyword>
<protein>
    <recommendedName>
        <fullName evidence="4">protein-tyrosine-phosphatase</fullName>
        <ecNumber evidence="4">3.1.3.48</ecNumber>
    </recommendedName>
</protein>
<keyword evidence="7" id="KW-0132">Cell division</keyword>
<dbReference type="GO" id="GO:0004725">
    <property type="term" value="F:protein tyrosine phosphatase activity"/>
    <property type="evidence" value="ECO:0007669"/>
    <property type="project" value="UniProtKB-EC"/>
</dbReference>
<dbReference type="InterPro" id="IPR000387">
    <property type="entry name" value="Tyr_Pase_dom"/>
</dbReference>
<evidence type="ECO:0000256" key="5">
    <source>
        <dbReference type="ARBA" id="ARBA00022490"/>
    </source>
</evidence>
<dbReference type="GO" id="GO:0005856">
    <property type="term" value="C:cytoskeleton"/>
    <property type="evidence" value="ECO:0007669"/>
    <property type="project" value="UniProtKB-ARBA"/>
</dbReference>
<dbReference type="EC" id="3.1.3.48" evidence="4"/>
<dbReference type="SUPFAM" id="SSF52799">
    <property type="entry name" value="(Phosphotyrosine protein) phosphatases II"/>
    <property type="match status" value="2"/>
</dbReference>
<dbReference type="CDD" id="cd17657">
    <property type="entry name" value="CDC14_N"/>
    <property type="match status" value="1"/>
</dbReference>
<dbReference type="CDD" id="cd14499">
    <property type="entry name" value="CDC14_C"/>
    <property type="match status" value="1"/>
</dbReference>
<dbReference type="Gene3D" id="3.90.190.10">
    <property type="entry name" value="Protein tyrosine phosphatase superfamily"/>
    <property type="match status" value="2"/>
</dbReference>
<keyword evidence="13" id="KW-0131">Cell cycle</keyword>
<evidence type="ECO:0000256" key="8">
    <source>
        <dbReference type="ARBA" id="ARBA00022776"/>
    </source>
</evidence>
<dbReference type="GO" id="GO:0033554">
    <property type="term" value="P:cellular response to stress"/>
    <property type="evidence" value="ECO:0007669"/>
    <property type="project" value="UniProtKB-ARBA"/>
</dbReference>
<dbReference type="InterPro" id="IPR029021">
    <property type="entry name" value="Prot-tyrosine_phosphatase-like"/>
</dbReference>
<dbReference type="InterPro" id="IPR016130">
    <property type="entry name" value="Tyr_Pase_AS"/>
</dbReference>
<evidence type="ECO:0000259" key="15">
    <source>
        <dbReference type="PROSITE" id="PS50056"/>
    </source>
</evidence>
<sequence>MFSPIEIIKNRLYWISDKNPPRNRPQSFFVCIDNELIYEPFSQDFGPLNLGMTYKFVYQLAAILQEPQFSDHKIYHYTSLDPHKRANAAYLMGAFQILILGRSARDSWDKFACLPAFIPFRDASDGPSCHDCTILSCLKGLEKAISLGWFSMEKFDLEFYESHNKVETGDLNWVIPGKLLAFSCPSIKEEDCWGNFTPELYAKLFKDIGITAVIRLNSPTYESSRFTKFSMRHYELHFPDGSCPTSDVVERFIRIVDMEYGAVAVHCKAGLGRTGTLIGTYAIRKYHFPAEDFIAWCRICRPGSVVGPQQGFLLDFEKEGTAANHSRVLGSMSIDTNEDRFKALYGDNGQANKLVNAKKNFETPTYNGRNSDYERKKSPVYGNSAQLYSYNRH</sequence>
<accession>A0A1R2CIA1</accession>
<dbReference type="Pfam" id="PF14671">
    <property type="entry name" value="DSPn"/>
    <property type="match status" value="1"/>
</dbReference>
<dbReference type="GO" id="GO:0005737">
    <property type="term" value="C:cytoplasm"/>
    <property type="evidence" value="ECO:0007669"/>
    <property type="project" value="UniProtKB-SubCell"/>
</dbReference>
<evidence type="ECO:0000256" key="12">
    <source>
        <dbReference type="ARBA" id="ARBA00023254"/>
    </source>
</evidence>
<evidence type="ECO:0000256" key="13">
    <source>
        <dbReference type="ARBA" id="ARBA00023306"/>
    </source>
</evidence>
<keyword evidence="8" id="KW-0498">Mitosis</keyword>
<dbReference type="PROSITE" id="PS00383">
    <property type="entry name" value="TYR_PHOSPHATASE_1"/>
    <property type="match status" value="1"/>
</dbReference>
<dbReference type="PANTHER" id="PTHR23339">
    <property type="entry name" value="TYROSINE SPECIFIC PROTEIN PHOSPHATASE AND DUAL SPECIFICITY PROTEIN PHOSPHATASE"/>
    <property type="match status" value="1"/>
</dbReference>
<dbReference type="GO" id="GO:0051301">
    <property type="term" value="P:cell division"/>
    <property type="evidence" value="ECO:0007669"/>
    <property type="project" value="UniProtKB-KW"/>
</dbReference>
<proteinExistence type="inferred from homology"/>
<keyword evidence="17" id="KW-1185">Reference proteome</keyword>
<dbReference type="Proteomes" id="UP000187209">
    <property type="component" value="Unassembled WGS sequence"/>
</dbReference>
<evidence type="ECO:0000256" key="4">
    <source>
        <dbReference type="ARBA" id="ARBA00013064"/>
    </source>
</evidence>
<evidence type="ECO:0000256" key="2">
    <source>
        <dbReference type="ARBA" id="ARBA00004496"/>
    </source>
</evidence>
<comment type="similarity">
    <text evidence="3">Belongs to the protein-tyrosine phosphatase family. Non-receptor class CDC14 subfamily.</text>
</comment>
<evidence type="ECO:0000256" key="3">
    <source>
        <dbReference type="ARBA" id="ARBA00007315"/>
    </source>
</evidence>
<dbReference type="FunFam" id="3.90.190.10:FF:000038">
    <property type="entry name" value="Tyrosine-protein phosphatase CDC14"/>
    <property type="match status" value="1"/>
</dbReference>
<gene>
    <name evidence="16" type="ORF">SteCoe_9282</name>
</gene>
<dbReference type="InterPro" id="IPR050561">
    <property type="entry name" value="PTP"/>
</dbReference>
<evidence type="ECO:0000256" key="6">
    <source>
        <dbReference type="ARBA" id="ARBA00022553"/>
    </source>
</evidence>
<dbReference type="GO" id="GO:0000278">
    <property type="term" value="P:mitotic cell cycle"/>
    <property type="evidence" value="ECO:0007669"/>
    <property type="project" value="UniProtKB-ARBA"/>
</dbReference>
<dbReference type="GO" id="GO:0031981">
    <property type="term" value="C:nuclear lumen"/>
    <property type="evidence" value="ECO:0007669"/>
    <property type="project" value="UniProtKB-ARBA"/>
</dbReference>
<evidence type="ECO:0000256" key="10">
    <source>
        <dbReference type="ARBA" id="ARBA00022912"/>
    </source>
</evidence>
<feature type="domain" description="Tyrosine specific protein phosphatases" evidence="15">
    <location>
        <begin position="250"/>
        <end position="312"/>
    </location>
</feature>
<dbReference type="SMART" id="SM00195">
    <property type="entry name" value="DSPc"/>
    <property type="match status" value="1"/>
</dbReference>
<dbReference type="GO" id="GO:0007096">
    <property type="term" value="P:regulation of exit from mitosis"/>
    <property type="evidence" value="ECO:0007669"/>
    <property type="project" value="UniProtKB-ARBA"/>
</dbReference>
<evidence type="ECO:0000256" key="11">
    <source>
        <dbReference type="ARBA" id="ARBA00023242"/>
    </source>
</evidence>
<evidence type="ECO:0000313" key="16">
    <source>
        <dbReference type="EMBL" id="OMJ88737.1"/>
    </source>
</evidence>
<keyword evidence="9" id="KW-0378">Hydrolase</keyword>
<dbReference type="Pfam" id="PF22785">
    <property type="entry name" value="Tc-R-P"/>
    <property type="match status" value="1"/>
</dbReference>
<dbReference type="InterPro" id="IPR044506">
    <property type="entry name" value="CDC14_C"/>
</dbReference>
<dbReference type="InterPro" id="IPR020422">
    <property type="entry name" value="TYR_PHOSPHATASE_DUAL_dom"/>
</dbReference>
<dbReference type="PROSITE" id="PS50056">
    <property type="entry name" value="TYR_PHOSPHATASE_2"/>
    <property type="match status" value="1"/>
</dbReference>
<keyword evidence="11" id="KW-0539">Nucleus</keyword>
<dbReference type="AlphaFoldDB" id="A0A1R2CIA1"/>
<evidence type="ECO:0000259" key="14">
    <source>
        <dbReference type="PROSITE" id="PS50054"/>
    </source>
</evidence>
<evidence type="ECO:0000256" key="1">
    <source>
        <dbReference type="ARBA" id="ARBA00004123"/>
    </source>
</evidence>
<evidence type="ECO:0000256" key="9">
    <source>
        <dbReference type="ARBA" id="ARBA00022801"/>
    </source>
</evidence>
<keyword evidence="12" id="KW-0469">Meiosis</keyword>
<comment type="subcellular location">
    <subcellularLocation>
        <location evidence="2">Cytoplasm</location>
    </subcellularLocation>
    <subcellularLocation>
        <location evidence="1">Nucleus</location>
    </subcellularLocation>
</comment>
<keyword evidence="5" id="KW-0963">Cytoplasm</keyword>
<feature type="domain" description="Tyrosine-protein phosphatase" evidence="14">
    <location>
        <begin position="169"/>
        <end position="325"/>
    </location>
</feature>
<dbReference type="PROSITE" id="PS50054">
    <property type="entry name" value="TYR_PHOSPHATASE_DUAL"/>
    <property type="match status" value="1"/>
</dbReference>
<dbReference type="OrthoDB" id="442453at2759"/>
<dbReference type="EMBL" id="MPUH01000143">
    <property type="protein sequence ID" value="OMJ88737.1"/>
    <property type="molecule type" value="Genomic_DNA"/>
</dbReference>
<dbReference type="GO" id="GO:0051321">
    <property type="term" value="P:meiotic cell cycle"/>
    <property type="evidence" value="ECO:0007669"/>
    <property type="project" value="UniProtKB-KW"/>
</dbReference>
<comment type="caution">
    <text evidence="16">The sequence shown here is derived from an EMBL/GenBank/DDBJ whole genome shotgun (WGS) entry which is preliminary data.</text>
</comment>
<dbReference type="GO" id="GO:0032954">
    <property type="term" value="P:regulation of cytokinetic process"/>
    <property type="evidence" value="ECO:0007669"/>
    <property type="project" value="UniProtKB-ARBA"/>
</dbReference>
<evidence type="ECO:0000313" key="17">
    <source>
        <dbReference type="Proteomes" id="UP000187209"/>
    </source>
</evidence>
<organism evidence="16 17">
    <name type="scientific">Stentor coeruleus</name>
    <dbReference type="NCBI Taxonomy" id="5963"/>
    <lineage>
        <taxon>Eukaryota</taxon>
        <taxon>Sar</taxon>
        <taxon>Alveolata</taxon>
        <taxon>Ciliophora</taxon>
        <taxon>Postciliodesmatophora</taxon>
        <taxon>Heterotrichea</taxon>
        <taxon>Heterotrichida</taxon>
        <taxon>Stentoridae</taxon>
        <taxon>Stentor</taxon>
    </lineage>
</organism>
<evidence type="ECO:0000256" key="7">
    <source>
        <dbReference type="ARBA" id="ARBA00022618"/>
    </source>
</evidence>
<name>A0A1R2CIA1_9CILI</name>
<keyword evidence="6" id="KW-0597">Phosphoprotein</keyword>